<evidence type="ECO:0000313" key="4">
    <source>
        <dbReference type="EMBL" id="CAB4712066.1"/>
    </source>
</evidence>
<dbReference type="EMBL" id="CAFAAO010000025">
    <property type="protein sequence ID" value="CAB4813172.1"/>
    <property type="molecule type" value="Genomic_DNA"/>
</dbReference>
<evidence type="ECO:0000313" key="3">
    <source>
        <dbReference type="EMBL" id="CAB4334646.1"/>
    </source>
</evidence>
<evidence type="ECO:0000313" key="6">
    <source>
        <dbReference type="EMBL" id="CAB5014221.1"/>
    </source>
</evidence>
<dbReference type="EMBL" id="CAEZYC010000053">
    <property type="protein sequence ID" value="CAB4712066.1"/>
    <property type="molecule type" value="Genomic_DNA"/>
</dbReference>
<evidence type="ECO:0000313" key="7">
    <source>
        <dbReference type="EMBL" id="CAB5044727.1"/>
    </source>
</evidence>
<dbReference type="PANTHER" id="PTHR46825">
    <property type="entry name" value="D-ALANYL-D-ALANINE-CARBOXYPEPTIDASE/ENDOPEPTIDASE AMPH"/>
    <property type="match status" value="1"/>
</dbReference>
<dbReference type="Pfam" id="PF00144">
    <property type="entry name" value="Beta-lactamase"/>
    <property type="match status" value="1"/>
</dbReference>
<reference evidence="2" key="1">
    <citation type="submission" date="2020-05" db="EMBL/GenBank/DDBJ databases">
        <authorList>
            <person name="Chiriac C."/>
            <person name="Salcher M."/>
            <person name="Ghai R."/>
            <person name="Kavagutti S V."/>
        </authorList>
    </citation>
    <scope>NUCLEOTIDE SEQUENCE</scope>
</reference>
<name>A0A6J5YRK9_9ZZZZ</name>
<dbReference type="InterPro" id="IPR001466">
    <property type="entry name" value="Beta-lactam-related"/>
</dbReference>
<protein>
    <submittedName>
        <fullName evidence="2">Unannotated protein</fullName>
    </submittedName>
</protein>
<gene>
    <name evidence="4" type="ORF">UFOPK2648_00946</name>
    <name evidence="5" type="ORF">UFOPK3037_01461</name>
    <name evidence="2" type="ORF">UFOPK3406_00230</name>
    <name evidence="3" type="ORF">UFOPK3925_00508</name>
    <name evidence="6" type="ORF">UFOPK4097_00507</name>
    <name evidence="7" type="ORF">UFOPK4301_00171</name>
</gene>
<sequence length="497" mass="54874">MPRSQNLLFAELLSTNKWQTGAMDHKEIIALMDSHFSQHQLAKNIPGVAYGLIKDGKLIHANGFGETVIASGNCPDSSSVFRIASMTKSFTATAVLLLRDQGKLRLDDDIKQYLPWTDSIGIPEFGHVITIRDLLTMNAGFPTDDPWGDRQESLEIASFDDLVSQGLRFTRAPRMGFEYSNLGYALLGRIITVTSGMDYLDFVATEIHQPLKMSASTFQQANVSAENFVQGYAEFAAGFTPEPLTVPGAFSAMGGLLSNVTDLATWVAGFQSAWNDSSRHPLQKWSRREMQEPQRHARTAAFTDPHTDQIKSVTTSYGFGLMVDEDSLLGRFVSHSGGYPGFGSHMRWHPESGWGIVALGNRTYAAMMPAASEALATIVRDHTSRKTYSDSDIWYETASAMEVVEKLLTKWDDELADKWFAMNMDLDQPRNERAAIFTALNSSSATISRVPGNLSTTTPAHAKWQVSSDSGLIEIEILMSPTKQPKIQTLKVAKTPQ</sequence>
<evidence type="ECO:0000313" key="2">
    <source>
        <dbReference type="EMBL" id="CAB4331538.1"/>
    </source>
</evidence>
<dbReference type="AlphaFoldDB" id="A0A6J5YRK9"/>
<dbReference type="InterPro" id="IPR012338">
    <property type="entry name" value="Beta-lactam/transpept-like"/>
</dbReference>
<dbReference type="SUPFAM" id="SSF56601">
    <property type="entry name" value="beta-lactamase/transpeptidase-like"/>
    <property type="match status" value="1"/>
</dbReference>
<dbReference type="EMBL" id="CAESAD010000001">
    <property type="protein sequence ID" value="CAB4334646.1"/>
    <property type="molecule type" value="Genomic_DNA"/>
</dbReference>
<dbReference type="EMBL" id="CAFBQG010000012">
    <property type="protein sequence ID" value="CAB5044727.1"/>
    <property type="molecule type" value="Genomic_DNA"/>
</dbReference>
<dbReference type="PANTHER" id="PTHR46825:SF9">
    <property type="entry name" value="BETA-LACTAMASE-RELATED DOMAIN-CONTAINING PROTEIN"/>
    <property type="match status" value="1"/>
</dbReference>
<dbReference type="EMBL" id="CAFBPK010000005">
    <property type="protein sequence ID" value="CAB5014221.1"/>
    <property type="molecule type" value="Genomic_DNA"/>
</dbReference>
<evidence type="ECO:0000259" key="1">
    <source>
        <dbReference type="Pfam" id="PF00144"/>
    </source>
</evidence>
<dbReference type="InterPro" id="IPR050491">
    <property type="entry name" value="AmpC-like"/>
</dbReference>
<organism evidence="2">
    <name type="scientific">freshwater metagenome</name>
    <dbReference type="NCBI Taxonomy" id="449393"/>
    <lineage>
        <taxon>unclassified sequences</taxon>
        <taxon>metagenomes</taxon>
        <taxon>ecological metagenomes</taxon>
    </lineage>
</organism>
<accession>A0A6J5YRK9</accession>
<dbReference type="Gene3D" id="3.40.710.10">
    <property type="entry name" value="DD-peptidase/beta-lactamase superfamily"/>
    <property type="match status" value="1"/>
</dbReference>
<feature type="domain" description="Beta-lactamase-related" evidence="1">
    <location>
        <begin position="34"/>
        <end position="368"/>
    </location>
</feature>
<evidence type="ECO:0000313" key="5">
    <source>
        <dbReference type="EMBL" id="CAB4813172.1"/>
    </source>
</evidence>
<dbReference type="EMBL" id="CAESAI010000003">
    <property type="protein sequence ID" value="CAB4331538.1"/>
    <property type="molecule type" value="Genomic_DNA"/>
</dbReference>
<proteinExistence type="predicted"/>